<dbReference type="PANTHER" id="PTHR16214:SF3">
    <property type="entry name" value="TRANSMEMBRANE PROTEIN 260"/>
    <property type="match status" value="1"/>
</dbReference>
<reference evidence="2" key="1">
    <citation type="submission" date="2019-03" db="EMBL/GenBank/DDBJ databases">
        <title>Single cell metagenomics reveals metabolic interactions within the superorganism composed of flagellate Streblomastix strix and complex community of Bacteroidetes bacteria on its surface.</title>
        <authorList>
            <person name="Treitli S.C."/>
            <person name="Kolisko M."/>
            <person name="Husnik F."/>
            <person name="Keeling P."/>
            <person name="Hampl V."/>
        </authorList>
    </citation>
    <scope>NUCLEOTIDE SEQUENCE</scope>
    <source>
        <strain evidence="2">STM</strain>
    </source>
</reference>
<dbReference type="InterPro" id="IPR052724">
    <property type="entry name" value="GT117_domain-containing"/>
</dbReference>
<keyword evidence="1" id="KW-0812">Transmembrane</keyword>
<dbReference type="AlphaFoldDB" id="A0A5J4PAC3"/>
<feature type="non-terminal residue" evidence="2">
    <location>
        <position position="1"/>
    </location>
</feature>
<protein>
    <submittedName>
        <fullName evidence="2">Uncharacterized protein</fullName>
    </submittedName>
</protein>
<sequence>GPTYASQVTLDVKDGYCEPRQKTERVKYIRKEKQSPNEKDQYVQVPGHIEYVYAQNMLFPRLYSSTHAKEYEHWVRIKGYNVPYDRCGEHIMVKIPTQWENIKFLFTYQLNYMYWRYFMWNFAGRQNDTQGNGGIENGNWVTGIPFIDDILIGSHKMPKEMDNNKGHNVYYCLPLLLGIVGLFWQSYRGKKGIRQFWVVFFLFFMTGIAIILYLNQTPA</sequence>
<evidence type="ECO:0000313" key="2">
    <source>
        <dbReference type="EMBL" id="KAA6306376.1"/>
    </source>
</evidence>
<gene>
    <name evidence="2" type="ORF">EZS27_041968</name>
</gene>
<feature type="transmembrane region" description="Helical" evidence="1">
    <location>
        <begin position="196"/>
        <end position="214"/>
    </location>
</feature>
<keyword evidence="1" id="KW-1133">Transmembrane helix</keyword>
<dbReference type="EMBL" id="SNRY01009961">
    <property type="protein sequence ID" value="KAA6306376.1"/>
    <property type="molecule type" value="Genomic_DNA"/>
</dbReference>
<feature type="transmembrane region" description="Helical" evidence="1">
    <location>
        <begin position="168"/>
        <end position="184"/>
    </location>
</feature>
<comment type="caution">
    <text evidence="2">The sequence shown here is derived from an EMBL/GenBank/DDBJ whole genome shotgun (WGS) entry which is preliminary data.</text>
</comment>
<name>A0A5J4PAC3_9ZZZZ</name>
<evidence type="ECO:0000256" key="1">
    <source>
        <dbReference type="SAM" id="Phobius"/>
    </source>
</evidence>
<organism evidence="2">
    <name type="scientific">termite gut metagenome</name>
    <dbReference type="NCBI Taxonomy" id="433724"/>
    <lineage>
        <taxon>unclassified sequences</taxon>
        <taxon>metagenomes</taxon>
        <taxon>organismal metagenomes</taxon>
    </lineage>
</organism>
<keyword evidence="1" id="KW-0472">Membrane</keyword>
<feature type="non-terminal residue" evidence="2">
    <location>
        <position position="219"/>
    </location>
</feature>
<proteinExistence type="predicted"/>
<accession>A0A5J4PAC3</accession>
<dbReference type="PANTHER" id="PTHR16214">
    <property type="entry name" value="TRANSMEMBRANE PROTEIN 260"/>
    <property type="match status" value="1"/>
</dbReference>